<dbReference type="Proteomes" id="UP001302126">
    <property type="component" value="Unassembled WGS sequence"/>
</dbReference>
<keyword evidence="3" id="KW-1185">Reference proteome</keyword>
<organism evidence="2 3">
    <name type="scientific">Podospora australis</name>
    <dbReference type="NCBI Taxonomy" id="1536484"/>
    <lineage>
        <taxon>Eukaryota</taxon>
        <taxon>Fungi</taxon>
        <taxon>Dikarya</taxon>
        <taxon>Ascomycota</taxon>
        <taxon>Pezizomycotina</taxon>
        <taxon>Sordariomycetes</taxon>
        <taxon>Sordariomycetidae</taxon>
        <taxon>Sordariales</taxon>
        <taxon>Podosporaceae</taxon>
        <taxon>Podospora</taxon>
    </lineage>
</organism>
<feature type="compositionally biased region" description="Basic residues" evidence="1">
    <location>
        <begin position="88"/>
        <end position="104"/>
    </location>
</feature>
<evidence type="ECO:0000313" key="3">
    <source>
        <dbReference type="Proteomes" id="UP001302126"/>
    </source>
</evidence>
<feature type="compositionally biased region" description="Low complexity" evidence="1">
    <location>
        <begin position="1"/>
        <end position="14"/>
    </location>
</feature>
<reference evidence="2" key="1">
    <citation type="journal article" date="2023" name="Mol. Phylogenet. Evol.">
        <title>Genome-scale phylogeny and comparative genomics of the fungal order Sordariales.</title>
        <authorList>
            <person name="Hensen N."/>
            <person name="Bonometti L."/>
            <person name="Westerberg I."/>
            <person name="Brannstrom I.O."/>
            <person name="Guillou S."/>
            <person name="Cros-Aarteil S."/>
            <person name="Calhoun S."/>
            <person name="Haridas S."/>
            <person name="Kuo A."/>
            <person name="Mondo S."/>
            <person name="Pangilinan J."/>
            <person name="Riley R."/>
            <person name="LaButti K."/>
            <person name="Andreopoulos B."/>
            <person name="Lipzen A."/>
            <person name="Chen C."/>
            <person name="Yan M."/>
            <person name="Daum C."/>
            <person name="Ng V."/>
            <person name="Clum A."/>
            <person name="Steindorff A."/>
            <person name="Ohm R.A."/>
            <person name="Martin F."/>
            <person name="Silar P."/>
            <person name="Natvig D.O."/>
            <person name="Lalanne C."/>
            <person name="Gautier V."/>
            <person name="Ament-Velasquez S.L."/>
            <person name="Kruys A."/>
            <person name="Hutchinson M.I."/>
            <person name="Powell A.J."/>
            <person name="Barry K."/>
            <person name="Miller A.N."/>
            <person name="Grigoriev I.V."/>
            <person name="Debuchy R."/>
            <person name="Gladieux P."/>
            <person name="Hiltunen Thoren M."/>
            <person name="Johannesson H."/>
        </authorList>
    </citation>
    <scope>NUCLEOTIDE SEQUENCE</scope>
    <source>
        <strain evidence="2">PSN309</strain>
    </source>
</reference>
<name>A0AAN7AL46_9PEZI</name>
<feature type="compositionally biased region" description="Low complexity" evidence="1">
    <location>
        <begin position="40"/>
        <end position="49"/>
    </location>
</feature>
<evidence type="ECO:0000313" key="2">
    <source>
        <dbReference type="EMBL" id="KAK4190704.1"/>
    </source>
</evidence>
<sequence>MESSPWKSSSPAPARFGDDAEQQSQPQPVSPAPAPPSPSPSASSTQSTTRRGREYTVYDAVAGRVTHKEPIHPFLPSQSPSPFPPHPRERRRRRRRSEGHHSSRTLKLAPEEVLFRRKKAPVRYMEKDIYWANEDLPSANVLPESGLLKSVHAYASRFYHHHRHQAGMGGGGGGGGGGGVDERSMDETALLAFGILLEEAARHALGKRGDLVFTEGDSSGKDMVAATKGADDTDAGNGDGDGSESGLGVQPKAKRRKTDVDG</sequence>
<dbReference type="GO" id="GO:0006360">
    <property type="term" value="P:transcription by RNA polymerase I"/>
    <property type="evidence" value="ECO:0007669"/>
    <property type="project" value="InterPro"/>
</dbReference>
<accession>A0AAN7AL46</accession>
<dbReference type="InterPro" id="IPR022793">
    <property type="entry name" value="Rrn10"/>
</dbReference>
<feature type="region of interest" description="Disordered" evidence="1">
    <location>
        <begin position="1"/>
        <end position="106"/>
    </location>
</feature>
<protein>
    <submittedName>
        <fullName evidence="2">Uncharacterized protein</fullName>
    </submittedName>
</protein>
<comment type="caution">
    <text evidence="2">The sequence shown here is derived from an EMBL/GenBank/DDBJ whole genome shotgun (WGS) entry which is preliminary data.</text>
</comment>
<feature type="region of interest" description="Disordered" evidence="1">
    <location>
        <begin position="215"/>
        <end position="262"/>
    </location>
</feature>
<feature type="compositionally biased region" description="Pro residues" evidence="1">
    <location>
        <begin position="28"/>
        <end position="39"/>
    </location>
</feature>
<proteinExistence type="predicted"/>
<dbReference type="AlphaFoldDB" id="A0AAN7AL46"/>
<dbReference type="PANTHER" id="PTHR28054:SF1">
    <property type="entry name" value="RNA POLYMERASE I-SPECIFIC TRANSCRIPTION INITIATION FACTOR RRN10"/>
    <property type="match status" value="1"/>
</dbReference>
<feature type="compositionally biased region" description="Basic residues" evidence="1">
    <location>
        <begin position="252"/>
        <end position="262"/>
    </location>
</feature>
<dbReference type="PANTHER" id="PTHR28054">
    <property type="entry name" value="RNA POLYMERASE I-SPECIFIC TRANSCRIPTION INITIATION FACTOR RRN10"/>
    <property type="match status" value="1"/>
</dbReference>
<dbReference type="EMBL" id="MU864364">
    <property type="protein sequence ID" value="KAK4190704.1"/>
    <property type="molecule type" value="Genomic_DNA"/>
</dbReference>
<reference evidence="2" key="2">
    <citation type="submission" date="2023-05" db="EMBL/GenBank/DDBJ databases">
        <authorList>
            <consortium name="Lawrence Berkeley National Laboratory"/>
            <person name="Steindorff A."/>
            <person name="Hensen N."/>
            <person name="Bonometti L."/>
            <person name="Westerberg I."/>
            <person name="Brannstrom I.O."/>
            <person name="Guillou S."/>
            <person name="Cros-Aarteil S."/>
            <person name="Calhoun S."/>
            <person name="Haridas S."/>
            <person name="Kuo A."/>
            <person name="Mondo S."/>
            <person name="Pangilinan J."/>
            <person name="Riley R."/>
            <person name="Labutti K."/>
            <person name="Andreopoulos B."/>
            <person name="Lipzen A."/>
            <person name="Chen C."/>
            <person name="Yanf M."/>
            <person name="Daum C."/>
            <person name="Ng V."/>
            <person name="Clum A."/>
            <person name="Ohm R."/>
            <person name="Martin F."/>
            <person name="Silar P."/>
            <person name="Natvig D."/>
            <person name="Lalanne C."/>
            <person name="Gautier V."/>
            <person name="Ament-Velasquez S.L."/>
            <person name="Kruys A."/>
            <person name="Hutchinson M.I."/>
            <person name="Powell A.J."/>
            <person name="Barry K."/>
            <person name="Miller A.N."/>
            <person name="Grigoriev I.V."/>
            <person name="Debuchy R."/>
            <person name="Gladieux P."/>
            <person name="Thoren M.H."/>
            <person name="Johannesson H."/>
        </authorList>
    </citation>
    <scope>NUCLEOTIDE SEQUENCE</scope>
    <source>
        <strain evidence="2">PSN309</strain>
    </source>
</reference>
<evidence type="ECO:0000256" key="1">
    <source>
        <dbReference type="SAM" id="MobiDB-lite"/>
    </source>
</evidence>
<gene>
    <name evidence="2" type="ORF">QBC35DRAFT_63924</name>
</gene>